<keyword evidence="10" id="KW-0378">Hydrolase</keyword>
<comment type="function">
    <text evidence="20">Choline-specific glycerophosphodiesterase that hydrolyzes glycerophosphocholine (GPC) and lysophosphatidylcholine (LPC) and contributes to supplying choline to the cells. Has a preference for LPC with short (12:0 and 14:0) or polyunsaturated (18:2 and 20:4) fatty acids. In vitro, hydrolyzes only choline-containing lysophospholipids, such as sphingosylphosphorylcholine (SPC), platelet-activating factor (PAF) and lysoPAF, but not other lysophospholipids.</text>
</comment>
<evidence type="ECO:0000256" key="29">
    <source>
        <dbReference type="ARBA" id="ARBA00048703"/>
    </source>
</evidence>
<protein>
    <recommendedName>
        <fullName evidence="4">glycerophosphocholine cholinephosphodiesterase</fullName>
        <ecNumber evidence="4">3.1.4.38</ecNumber>
    </recommendedName>
    <alternativeName>
        <fullName evidence="19">Choline-specific glycerophosphodiester phosphodiesterase</fullName>
    </alternativeName>
    <alternativeName>
        <fullName evidence="18">Ectonucleotide pyrophosphatase/phosphodiesterase family member 6</fullName>
    </alternativeName>
</protein>
<dbReference type="GO" id="GO:0046872">
    <property type="term" value="F:metal ion binding"/>
    <property type="evidence" value="ECO:0007669"/>
    <property type="project" value="UniProtKB-KW"/>
</dbReference>
<keyword evidence="32" id="KW-1133">Transmembrane helix</keyword>
<evidence type="ECO:0000256" key="33">
    <source>
        <dbReference type="SAM" id="SignalP"/>
    </source>
</evidence>
<dbReference type="SUPFAM" id="SSF53649">
    <property type="entry name" value="Alkaline phosphatase-like"/>
    <property type="match status" value="1"/>
</dbReference>
<comment type="catalytic activity">
    <reaction evidence="29">
        <text>sn-glycerol 3-phosphocholine + H2O = phosphocholine + glycerol + H(+)</text>
        <dbReference type="Rhea" id="RHEA:19545"/>
        <dbReference type="ChEBI" id="CHEBI:15377"/>
        <dbReference type="ChEBI" id="CHEBI:15378"/>
        <dbReference type="ChEBI" id="CHEBI:16870"/>
        <dbReference type="ChEBI" id="CHEBI:17754"/>
        <dbReference type="ChEBI" id="CHEBI:295975"/>
        <dbReference type="EC" id="3.1.4.38"/>
    </reaction>
    <physiologicalReaction direction="left-to-right" evidence="29">
        <dbReference type="Rhea" id="RHEA:19546"/>
    </physiologicalReaction>
</comment>
<evidence type="ECO:0000313" key="34">
    <source>
        <dbReference type="EMBL" id="EFP12103.1"/>
    </source>
</evidence>
<comment type="catalytic activity">
    <reaction evidence="26">
        <text>1-tetradecanoyl-sn-glycero-3-phosphocholine + H2O = 1-tetradecanoyl-sn-glycerol + phosphocholine + H(+)</text>
        <dbReference type="Rhea" id="RHEA:40999"/>
        <dbReference type="ChEBI" id="CHEBI:15377"/>
        <dbReference type="ChEBI" id="CHEBI:15378"/>
        <dbReference type="ChEBI" id="CHEBI:64489"/>
        <dbReference type="ChEBI" id="CHEBI:75536"/>
        <dbReference type="ChEBI" id="CHEBI:295975"/>
    </reaction>
    <physiologicalReaction direction="left-to-right" evidence="26">
        <dbReference type="Rhea" id="RHEA:41000"/>
    </physiologicalReaction>
</comment>
<comment type="subcellular location">
    <subcellularLocation>
        <location evidence="2">Cell membrane</location>
        <topology evidence="2">Lipid-anchor</topology>
        <topology evidence="2">GPI-anchor</topology>
    </subcellularLocation>
</comment>
<evidence type="ECO:0000256" key="18">
    <source>
        <dbReference type="ARBA" id="ARBA00031167"/>
    </source>
</evidence>
<name>E3NP26_CAERE</name>
<comment type="similarity">
    <text evidence="3">Belongs to the nucleotide pyrophosphatase/phosphodiesterase family.</text>
</comment>
<feature type="chain" id="PRO_5003177827" description="glycerophosphocholine cholinephosphodiesterase" evidence="33">
    <location>
        <begin position="24"/>
        <end position="462"/>
    </location>
</feature>
<accession>E3NP26</accession>
<evidence type="ECO:0000256" key="32">
    <source>
        <dbReference type="SAM" id="Phobius"/>
    </source>
</evidence>
<evidence type="ECO:0000256" key="31">
    <source>
        <dbReference type="ARBA" id="ARBA00049320"/>
    </source>
</evidence>
<evidence type="ECO:0000256" key="10">
    <source>
        <dbReference type="ARBA" id="ARBA00022801"/>
    </source>
</evidence>
<comment type="catalytic activity">
    <reaction evidence="28">
        <text>sphing-4-enine-phosphocholine + H2O = sphing-4-enine + phosphocholine + H(+)</text>
        <dbReference type="Rhea" id="RHEA:41095"/>
        <dbReference type="ChEBI" id="CHEBI:15377"/>
        <dbReference type="ChEBI" id="CHEBI:15378"/>
        <dbReference type="ChEBI" id="CHEBI:57756"/>
        <dbReference type="ChEBI" id="CHEBI:58906"/>
        <dbReference type="ChEBI" id="CHEBI:295975"/>
    </reaction>
    <physiologicalReaction direction="left-to-right" evidence="28">
        <dbReference type="Rhea" id="RHEA:41096"/>
    </physiologicalReaction>
</comment>
<keyword evidence="13" id="KW-0443">Lipid metabolism</keyword>
<evidence type="ECO:0000256" key="19">
    <source>
        <dbReference type="ARBA" id="ARBA00032556"/>
    </source>
</evidence>
<feature type="transmembrane region" description="Helical" evidence="32">
    <location>
        <begin position="441"/>
        <end position="461"/>
    </location>
</feature>
<sequence length="462" mass="52698">MTQNSKKWFIFLLLHSFFVFINSQKLAVVIIDGLAANTFYKFSHLSVFRTFEEEGVWSTKVFPVFPTFSISNRHSLMTGTLPRRHGLIGDHIYNWRDNLKFQNFTADSDFSRDWWSIDPIYVSALRSSASVAMFFFPECDVDWDVAPQICVPPRTDGKTFADESQAKRVIQATKEHDLTLIYHPWIGEEIRRKGVHHTNEKHSKEVLRFAQSLERLTAQARERVDLNVIVVSTHGFIDVPRKNIRVIDEYIPMELIETTVGSGAMKQLQVKKGKTHQVYSQLHDHHPIPNVHVYYTNPKSGDLPEHYHFKKSDTVADLILLADPGYAVVTVSLHSCGGKLIRFFQKDEKKQVPKPKLHEITAAIDGYNNELPDVLGVFLGYGPAFRVGFRKGPIQLFDVYSLMCSLLSIEDSCNHTPGRILRIDDVLTSDARVSIRSSTSFVSSPLLTVILVIMLSVVKLFY</sequence>
<comment type="catalytic activity">
    <reaction evidence="21">
        <text>1-dodecanoyl-sn-glycero-3-phosphocholine + H2O = 1-dodecanoyl-sn-glycerol + phosphocholine + H(+)</text>
        <dbReference type="Rhea" id="RHEA:41127"/>
        <dbReference type="ChEBI" id="CHEBI:15377"/>
        <dbReference type="ChEBI" id="CHEBI:15378"/>
        <dbReference type="ChEBI" id="CHEBI:74966"/>
        <dbReference type="ChEBI" id="CHEBI:75529"/>
        <dbReference type="ChEBI" id="CHEBI:295975"/>
    </reaction>
    <physiologicalReaction direction="left-to-right" evidence="21">
        <dbReference type="Rhea" id="RHEA:41128"/>
    </physiologicalReaction>
</comment>
<dbReference type="InterPro" id="IPR002591">
    <property type="entry name" value="Phosphodiest/P_Trfase"/>
</dbReference>
<keyword evidence="32" id="KW-0812">Transmembrane</keyword>
<dbReference type="eggNOG" id="KOG2645">
    <property type="taxonomic scope" value="Eukaryota"/>
</dbReference>
<comment type="catalytic activity">
    <reaction evidence="31">
        <text>1-(5Z,8Z,11Z,14Z-eicosatetraenoyl)-sn-glycero-3-phosphocholine + H2O = 1-(5Z,8Z,11Z,14Z-eicosatetraenoyl)-sn-glycerol + phosphocholine + H(+)</text>
        <dbReference type="Rhea" id="RHEA:41003"/>
        <dbReference type="ChEBI" id="CHEBI:15377"/>
        <dbReference type="ChEBI" id="CHEBI:15378"/>
        <dbReference type="ChEBI" id="CHEBI:34071"/>
        <dbReference type="ChEBI" id="CHEBI:74344"/>
        <dbReference type="ChEBI" id="CHEBI:295975"/>
    </reaction>
    <physiologicalReaction direction="left-to-right" evidence="31">
        <dbReference type="Rhea" id="RHEA:41004"/>
    </physiologicalReaction>
</comment>
<reference evidence="34" key="1">
    <citation type="submission" date="2007-07" db="EMBL/GenBank/DDBJ databases">
        <title>PCAP assembly of the Caenorhabditis remanei genome.</title>
        <authorList>
            <consortium name="The Caenorhabditis remanei Sequencing Consortium"/>
            <person name="Wilson R.K."/>
        </authorList>
    </citation>
    <scope>NUCLEOTIDE SEQUENCE [LARGE SCALE GENOMIC DNA]</scope>
    <source>
        <strain evidence="34">PB4641</strain>
    </source>
</reference>
<dbReference type="OMA" id="IGPRKAN"/>
<evidence type="ECO:0000256" key="23">
    <source>
        <dbReference type="ARBA" id="ARBA00047482"/>
    </source>
</evidence>
<keyword evidence="9 33" id="KW-0732">Signal</keyword>
<evidence type="ECO:0000256" key="16">
    <source>
        <dbReference type="ARBA" id="ARBA00023180"/>
    </source>
</evidence>
<evidence type="ECO:0000256" key="26">
    <source>
        <dbReference type="ARBA" id="ARBA00047779"/>
    </source>
</evidence>
<comment type="catalytic activity">
    <reaction evidence="25">
        <text>a 1-acyl-sn-glycero-3-phosphocholine + H2O = a 1-acyl-sn-glycerol + phosphocholine + H(+)</text>
        <dbReference type="Rhea" id="RHEA:44720"/>
        <dbReference type="ChEBI" id="CHEBI:15377"/>
        <dbReference type="ChEBI" id="CHEBI:15378"/>
        <dbReference type="ChEBI" id="CHEBI:58168"/>
        <dbReference type="ChEBI" id="CHEBI:64683"/>
        <dbReference type="ChEBI" id="CHEBI:295975"/>
    </reaction>
    <physiologicalReaction direction="left-to-right" evidence="25">
        <dbReference type="Rhea" id="RHEA:44721"/>
    </physiologicalReaction>
</comment>
<evidence type="ECO:0000256" key="8">
    <source>
        <dbReference type="ARBA" id="ARBA00022723"/>
    </source>
</evidence>
<evidence type="ECO:0000256" key="27">
    <source>
        <dbReference type="ARBA" id="ARBA00048209"/>
    </source>
</evidence>
<feature type="signal peptide" evidence="33">
    <location>
        <begin position="1"/>
        <end position="23"/>
    </location>
</feature>
<evidence type="ECO:0000256" key="21">
    <source>
        <dbReference type="ARBA" id="ARBA00047290"/>
    </source>
</evidence>
<evidence type="ECO:0000256" key="5">
    <source>
        <dbReference type="ARBA" id="ARBA00022475"/>
    </source>
</evidence>
<evidence type="ECO:0000256" key="7">
    <source>
        <dbReference type="ARBA" id="ARBA00022622"/>
    </source>
</evidence>
<dbReference type="Gene3D" id="3.40.720.10">
    <property type="entry name" value="Alkaline Phosphatase, subunit A"/>
    <property type="match status" value="1"/>
</dbReference>
<comment type="catalytic activity">
    <reaction evidence="27">
        <text>1-hexadecanoyl-sn-glycero-3-phosphocholine + H2O = 1-hexadecanoyl-sn-glycerol + phosphocholine + H(+)</text>
        <dbReference type="Rhea" id="RHEA:41119"/>
        <dbReference type="ChEBI" id="CHEBI:15377"/>
        <dbReference type="ChEBI" id="CHEBI:15378"/>
        <dbReference type="ChEBI" id="CHEBI:72998"/>
        <dbReference type="ChEBI" id="CHEBI:75542"/>
        <dbReference type="ChEBI" id="CHEBI:295975"/>
    </reaction>
    <physiologicalReaction direction="left-to-right" evidence="27">
        <dbReference type="Rhea" id="RHEA:41120"/>
    </physiologicalReaction>
</comment>
<evidence type="ECO:0000256" key="20">
    <source>
        <dbReference type="ARBA" id="ARBA00046203"/>
    </source>
</evidence>
<dbReference type="CDD" id="cd16018">
    <property type="entry name" value="Enpp"/>
    <property type="match status" value="1"/>
</dbReference>
<keyword evidence="11" id="KW-0862">Zinc</keyword>
<comment type="catalytic activity">
    <reaction evidence="24">
        <text>a 1-O-alkyl-sn-glycero-3-phosphocholine + H2O = a 1-O-alkyl-sn-glycerol + phosphocholine + H(+)</text>
        <dbReference type="Rhea" id="RHEA:36083"/>
        <dbReference type="ChEBI" id="CHEBI:15377"/>
        <dbReference type="ChEBI" id="CHEBI:15378"/>
        <dbReference type="ChEBI" id="CHEBI:15850"/>
        <dbReference type="ChEBI" id="CHEBI:30909"/>
        <dbReference type="ChEBI" id="CHEBI:295975"/>
    </reaction>
    <physiologicalReaction direction="left-to-right" evidence="24">
        <dbReference type="Rhea" id="RHEA:36084"/>
    </physiologicalReaction>
</comment>
<comment type="cofactor">
    <cofactor evidence="1">
        <name>Zn(2+)</name>
        <dbReference type="ChEBI" id="CHEBI:29105"/>
    </cofactor>
</comment>
<comment type="catalytic activity">
    <reaction evidence="22">
        <text>1-(9Z-octadecenoyl)-sn-glycero-3-phosphocholine + H2O = 1-(9Z-octadecenoyl)-sn-glycerol + phosphocholine + H(+)</text>
        <dbReference type="Rhea" id="RHEA:41091"/>
        <dbReference type="ChEBI" id="CHEBI:15377"/>
        <dbReference type="ChEBI" id="CHEBI:15378"/>
        <dbReference type="ChEBI" id="CHEBI:28610"/>
        <dbReference type="ChEBI" id="CHEBI:75757"/>
        <dbReference type="ChEBI" id="CHEBI:295975"/>
    </reaction>
    <physiologicalReaction direction="left-to-right" evidence="22">
        <dbReference type="Rhea" id="RHEA:41092"/>
    </physiologicalReaction>
</comment>
<evidence type="ECO:0000256" key="22">
    <source>
        <dbReference type="ARBA" id="ARBA00047322"/>
    </source>
</evidence>
<evidence type="ECO:0000256" key="30">
    <source>
        <dbReference type="ARBA" id="ARBA00049092"/>
    </source>
</evidence>
<dbReference type="GO" id="GO:0047390">
    <property type="term" value="F:glycerophosphocholine cholinephosphodiesterase activity"/>
    <property type="evidence" value="ECO:0007669"/>
    <property type="project" value="UniProtKB-EC"/>
</dbReference>
<keyword evidence="14 32" id="KW-0472">Membrane</keyword>
<keyword evidence="17" id="KW-0449">Lipoprotein</keyword>
<evidence type="ECO:0000256" key="4">
    <source>
        <dbReference type="ARBA" id="ARBA00012318"/>
    </source>
</evidence>
<keyword evidence="6" id="KW-0597">Phosphoprotein</keyword>
<evidence type="ECO:0000256" key="25">
    <source>
        <dbReference type="ARBA" id="ARBA00047600"/>
    </source>
</evidence>
<keyword evidence="12" id="KW-0442">Lipid degradation</keyword>
<dbReference type="PANTHER" id="PTHR10151:SF66">
    <property type="entry name" value="GLYCEROPHOSPHOCHOLINE CHOLINEPHOSPHODIESTERASE ENPP6"/>
    <property type="match status" value="1"/>
</dbReference>
<keyword evidence="5" id="KW-1003">Cell membrane</keyword>
<dbReference type="EC" id="3.1.4.38" evidence="4"/>
<dbReference type="HOGENOM" id="CLU_017594_1_2_1"/>
<evidence type="ECO:0000256" key="15">
    <source>
        <dbReference type="ARBA" id="ARBA00023157"/>
    </source>
</evidence>
<evidence type="ECO:0000256" key="12">
    <source>
        <dbReference type="ARBA" id="ARBA00022963"/>
    </source>
</evidence>
<evidence type="ECO:0000313" key="35">
    <source>
        <dbReference type="Proteomes" id="UP000008281"/>
    </source>
</evidence>
<proteinExistence type="inferred from homology"/>
<evidence type="ECO:0000256" key="28">
    <source>
        <dbReference type="ARBA" id="ARBA00048234"/>
    </source>
</evidence>
<organism evidence="35">
    <name type="scientific">Caenorhabditis remanei</name>
    <name type="common">Caenorhabditis vulgaris</name>
    <dbReference type="NCBI Taxonomy" id="31234"/>
    <lineage>
        <taxon>Eukaryota</taxon>
        <taxon>Metazoa</taxon>
        <taxon>Ecdysozoa</taxon>
        <taxon>Nematoda</taxon>
        <taxon>Chromadorea</taxon>
        <taxon>Rhabditida</taxon>
        <taxon>Rhabditina</taxon>
        <taxon>Rhabditomorpha</taxon>
        <taxon>Rhabditoidea</taxon>
        <taxon>Rhabditidae</taxon>
        <taxon>Peloderinae</taxon>
        <taxon>Caenorhabditis</taxon>
    </lineage>
</organism>
<dbReference type="GO" id="GO:0098552">
    <property type="term" value="C:side of membrane"/>
    <property type="evidence" value="ECO:0007669"/>
    <property type="project" value="UniProtKB-KW"/>
</dbReference>
<dbReference type="PANTHER" id="PTHR10151">
    <property type="entry name" value="ECTONUCLEOTIDE PYROPHOSPHATASE/PHOSPHODIESTERASE"/>
    <property type="match status" value="1"/>
</dbReference>
<evidence type="ECO:0000256" key="11">
    <source>
        <dbReference type="ARBA" id="ARBA00022833"/>
    </source>
</evidence>
<evidence type="ECO:0000256" key="1">
    <source>
        <dbReference type="ARBA" id="ARBA00001947"/>
    </source>
</evidence>
<evidence type="ECO:0000256" key="3">
    <source>
        <dbReference type="ARBA" id="ARBA00010594"/>
    </source>
</evidence>
<dbReference type="STRING" id="31234.E3NP26"/>
<keyword evidence="8" id="KW-0479">Metal-binding</keyword>
<evidence type="ECO:0000256" key="13">
    <source>
        <dbReference type="ARBA" id="ARBA00023098"/>
    </source>
</evidence>
<dbReference type="InParanoid" id="E3NP26"/>
<dbReference type="OrthoDB" id="415411at2759"/>
<comment type="catalytic activity">
    <reaction evidence="30">
        <text>1-(9Z,12Z)-octadecadienoyl-sn-glycero-3-phosphocholine + H2O = 1-(9Z,12Z-octadecadienoyl)-sn-glycerol + phosphocholine + H(+)</text>
        <dbReference type="Rhea" id="RHEA:41115"/>
        <dbReference type="ChEBI" id="CHEBI:15377"/>
        <dbReference type="ChEBI" id="CHEBI:15378"/>
        <dbReference type="ChEBI" id="CHEBI:28733"/>
        <dbReference type="ChEBI" id="CHEBI:75561"/>
        <dbReference type="ChEBI" id="CHEBI:295975"/>
    </reaction>
    <physiologicalReaction direction="left-to-right" evidence="30">
        <dbReference type="Rhea" id="RHEA:41116"/>
    </physiologicalReaction>
</comment>
<dbReference type="Proteomes" id="UP000008281">
    <property type="component" value="Unassembled WGS sequence"/>
</dbReference>
<keyword evidence="35" id="KW-1185">Reference proteome</keyword>
<evidence type="ECO:0000256" key="17">
    <source>
        <dbReference type="ARBA" id="ARBA00023288"/>
    </source>
</evidence>
<evidence type="ECO:0000256" key="6">
    <source>
        <dbReference type="ARBA" id="ARBA00022553"/>
    </source>
</evidence>
<keyword evidence="7" id="KW-0336">GPI-anchor</keyword>
<dbReference type="GO" id="GO:0005886">
    <property type="term" value="C:plasma membrane"/>
    <property type="evidence" value="ECO:0007669"/>
    <property type="project" value="UniProtKB-SubCell"/>
</dbReference>
<dbReference type="InterPro" id="IPR017850">
    <property type="entry name" value="Alkaline_phosphatase_core_sf"/>
</dbReference>
<keyword evidence="15" id="KW-1015">Disulfide bond</keyword>
<dbReference type="Pfam" id="PF01663">
    <property type="entry name" value="Phosphodiest"/>
    <property type="match status" value="1"/>
</dbReference>
<evidence type="ECO:0000256" key="14">
    <source>
        <dbReference type="ARBA" id="ARBA00023136"/>
    </source>
</evidence>
<dbReference type="AlphaFoldDB" id="E3NP26"/>
<gene>
    <name evidence="34" type="ORF">CRE_07120</name>
</gene>
<dbReference type="EMBL" id="DS269301">
    <property type="protein sequence ID" value="EFP12103.1"/>
    <property type="molecule type" value="Genomic_DNA"/>
</dbReference>
<keyword evidence="16" id="KW-0325">Glycoprotein</keyword>
<evidence type="ECO:0000256" key="2">
    <source>
        <dbReference type="ARBA" id="ARBA00004609"/>
    </source>
</evidence>
<dbReference type="FunCoup" id="E3NP26">
    <property type="interactions" value="4"/>
</dbReference>
<comment type="catalytic activity">
    <reaction evidence="23">
        <text>glycero-2-phosphocholine + H2O = phosphocholine + glycerol + H(+)</text>
        <dbReference type="Rhea" id="RHEA:61684"/>
        <dbReference type="ChEBI" id="CHEBI:15377"/>
        <dbReference type="ChEBI" id="CHEBI:15378"/>
        <dbReference type="ChEBI" id="CHEBI:17754"/>
        <dbReference type="ChEBI" id="CHEBI:144950"/>
        <dbReference type="ChEBI" id="CHEBI:295975"/>
    </reaction>
    <physiologicalReaction direction="left-to-right" evidence="23">
        <dbReference type="Rhea" id="RHEA:61685"/>
    </physiologicalReaction>
</comment>
<evidence type="ECO:0000256" key="9">
    <source>
        <dbReference type="ARBA" id="ARBA00022729"/>
    </source>
</evidence>
<dbReference type="GO" id="GO:0016042">
    <property type="term" value="P:lipid catabolic process"/>
    <property type="evidence" value="ECO:0007669"/>
    <property type="project" value="UniProtKB-KW"/>
</dbReference>
<evidence type="ECO:0000256" key="24">
    <source>
        <dbReference type="ARBA" id="ARBA00047494"/>
    </source>
</evidence>